<organism evidence="2 3">
    <name type="scientific">Candidatus Komeilibacteria bacterium CG_4_10_14_0_2_um_filter_37_10</name>
    <dbReference type="NCBI Taxonomy" id="1974470"/>
    <lineage>
        <taxon>Bacteria</taxon>
        <taxon>Candidatus Komeiliibacteriota</taxon>
    </lineage>
</organism>
<feature type="transmembrane region" description="Helical" evidence="1">
    <location>
        <begin position="44"/>
        <end position="67"/>
    </location>
</feature>
<dbReference type="Pfam" id="PF18895">
    <property type="entry name" value="T4SS_pilin"/>
    <property type="match status" value="1"/>
</dbReference>
<reference evidence="3" key="1">
    <citation type="submission" date="2017-09" db="EMBL/GenBank/DDBJ databases">
        <title>Depth-based differentiation of microbial function through sediment-hosted aquifers and enrichment of novel symbionts in the deep terrestrial subsurface.</title>
        <authorList>
            <person name="Probst A.J."/>
            <person name="Ladd B."/>
            <person name="Jarett J.K."/>
            <person name="Geller-Mcgrath D.E."/>
            <person name="Sieber C.M.K."/>
            <person name="Emerson J.B."/>
            <person name="Anantharaman K."/>
            <person name="Thomas B.C."/>
            <person name="Malmstrom R."/>
            <person name="Stieglmeier M."/>
            <person name="Klingl A."/>
            <person name="Woyke T."/>
            <person name="Ryan C.M."/>
            <person name="Banfield J.F."/>
        </authorList>
    </citation>
    <scope>NUCLEOTIDE SEQUENCE [LARGE SCALE GENOMIC DNA]</scope>
</reference>
<dbReference type="EMBL" id="PFPO01000016">
    <property type="protein sequence ID" value="PIZ99673.1"/>
    <property type="molecule type" value="Genomic_DNA"/>
</dbReference>
<sequence>MSKKILLVLLLLIIALPVLAVKIDNPLGAINSPELLAGKIIKTVLGLIGIISLLYFITGGFMWMTAGGNSEKVKKGRDTLIWATLGLLVIFSSYTVVRSTLDILNK</sequence>
<name>A0A2M7VG58_9BACT</name>
<keyword evidence="1" id="KW-0812">Transmembrane</keyword>
<evidence type="ECO:0008006" key="4">
    <source>
        <dbReference type="Google" id="ProtNLM"/>
    </source>
</evidence>
<evidence type="ECO:0000313" key="3">
    <source>
        <dbReference type="Proteomes" id="UP000230405"/>
    </source>
</evidence>
<accession>A0A2M7VG58</accession>
<gene>
    <name evidence="2" type="ORF">COX77_00935</name>
</gene>
<feature type="transmembrane region" description="Helical" evidence="1">
    <location>
        <begin position="79"/>
        <end position="97"/>
    </location>
</feature>
<keyword evidence="1" id="KW-0472">Membrane</keyword>
<evidence type="ECO:0000256" key="1">
    <source>
        <dbReference type="SAM" id="Phobius"/>
    </source>
</evidence>
<keyword evidence="1" id="KW-1133">Transmembrane helix</keyword>
<dbReference type="Proteomes" id="UP000230405">
    <property type="component" value="Unassembled WGS sequence"/>
</dbReference>
<protein>
    <recommendedName>
        <fullName evidence="4">TrbC/VIRB2 family protein</fullName>
    </recommendedName>
</protein>
<comment type="caution">
    <text evidence="2">The sequence shown here is derived from an EMBL/GenBank/DDBJ whole genome shotgun (WGS) entry which is preliminary data.</text>
</comment>
<dbReference type="AlphaFoldDB" id="A0A2M7VG58"/>
<dbReference type="InterPro" id="IPR043993">
    <property type="entry name" value="T4SS_pilin"/>
</dbReference>
<evidence type="ECO:0000313" key="2">
    <source>
        <dbReference type="EMBL" id="PIZ99673.1"/>
    </source>
</evidence>
<proteinExistence type="predicted"/>